<proteinExistence type="predicted"/>
<evidence type="ECO:0000256" key="2">
    <source>
        <dbReference type="ARBA" id="ARBA00022692"/>
    </source>
</evidence>
<keyword evidence="2" id="KW-0812">Transmembrane</keyword>
<organism evidence="6 7">
    <name type="scientific">Hansschlegelia plantiphila</name>
    <dbReference type="NCBI Taxonomy" id="374655"/>
    <lineage>
        <taxon>Bacteria</taxon>
        <taxon>Pseudomonadati</taxon>
        <taxon>Pseudomonadota</taxon>
        <taxon>Alphaproteobacteria</taxon>
        <taxon>Hyphomicrobiales</taxon>
        <taxon>Methylopilaceae</taxon>
        <taxon>Hansschlegelia</taxon>
    </lineage>
</organism>
<name>A0A9W6J2Y1_9HYPH</name>
<feature type="compositionally biased region" description="Basic and acidic residues" evidence="5">
    <location>
        <begin position="178"/>
        <end position="196"/>
    </location>
</feature>
<dbReference type="SUPFAM" id="SSF74653">
    <property type="entry name" value="TolA/TonB C-terminal domain"/>
    <property type="match status" value="1"/>
</dbReference>
<feature type="region of interest" description="Disordered" evidence="5">
    <location>
        <begin position="55"/>
        <end position="243"/>
    </location>
</feature>
<protein>
    <recommendedName>
        <fullName evidence="8">TonB family protein</fullName>
    </recommendedName>
</protein>
<dbReference type="EMBL" id="BSFI01000008">
    <property type="protein sequence ID" value="GLK68748.1"/>
    <property type="molecule type" value="Genomic_DNA"/>
</dbReference>
<dbReference type="Gene3D" id="3.30.1150.10">
    <property type="match status" value="1"/>
</dbReference>
<evidence type="ECO:0000313" key="7">
    <source>
        <dbReference type="Proteomes" id="UP001143372"/>
    </source>
</evidence>
<accession>A0A9W6J2Y1</accession>
<keyword evidence="3" id="KW-1133">Transmembrane helix</keyword>
<reference evidence="6" key="1">
    <citation type="journal article" date="2014" name="Int. J. Syst. Evol. Microbiol.">
        <title>Complete genome sequence of Corynebacterium casei LMG S-19264T (=DSM 44701T), isolated from a smear-ripened cheese.</title>
        <authorList>
            <consortium name="US DOE Joint Genome Institute (JGI-PGF)"/>
            <person name="Walter F."/>
            <person name="Albersmeier A."/>
            <person name="Kalinowski J."/>
            <person name="Ruckert C."/>
        </authorList>
    </citation>
    <scope>NUCLEOTIDE SEQUENCE</scope>
    <source>
        <strain evidence="6">VKM B-2347</strain>
    </source>
</reference>
<dbReference type="RefSeq" id="WP_271168968.1">
    <property type="nucleotide sequence ID" value="NZ_BSFI01000008.1"/>
</dbReference>
<feature type="compositionally biased region" description="Low complexity" evidence="5">
    <location>
        <begin position="212"/>
        <end position="229"/>
    </location>
</feature>
<feature type="compositionally biased region" description="Low complexity" evidence="5">
    <location>
        <begin position="114"/>
        <end position="124"/>
    </location>
</feature>
<sequence length="308" mass="32232">MAAVDALSLGPDPAGGDWRRWAAGGALALAFHIGALILLRETPEPTGDVGLPAIEMDLTPPPSGAAQMQEAGANAEQIETDPTPTTEPDQTEEVPPEAEQLEEIQDEATPPEEPAVTAEAAPTDDVQDLEPVETPEVAADDVKTPDDVQAAVSLPPERTVVAQEEAPERPKRPAKAAPKREAPNREPREKPTDRPTSKRKLVNSQAGGMGGASNNSGASSAAAAANYGSRVRSALAAQKRSGTRFEGRATVVFTLNRAGRVSGISASGPPEAAAEAEAMARRASFPAMPPEMQRASETYRVPITFSVR</sequence>
<keyword evidence="4" id="KW-0472">Membrane</keyword>
<dbReference type="Proteomes" id="UP001143372">
    <property type="component" value="Unassembled WGS sequence"/>
</dbReference>
<comment type="subcellular location">
    <subcellularLocation>
        <location evidence="1">Membrane</location>
        <topology evidence="1">Single-pass membrane protein</topology>
    </subcellularLocation>
</comment>
<feature type="compositionally biased region" description="Acidic residues" evidence="5">
    <location>
        <begin position="89"/>
        <end position="110"/>
    </location>
</feature>
<dbReference type="GO" id="GO:0016020">
    <property type="term" value="C:membrane"/>
    <property type="evidence" value="ECO:0007669"/>
    <property type="project" value="UniProtKB-SubCell"/>
</dbReference>
<dbReference type="InterPro" id="IPR006260">
    <property type="entry name" value="TonB/TolA_C"/>
</dbReference>
<dbReference type="NCBIfam" id="TIGR01352">
    <property type="entry name" value="tonB_Cterm"/>
    <property type="match status" value="1"/>
</dbReference>
<keyword evidence="7" id="KW-1185">Reference proteome</keyword>
<gene>
    <name evidence="6" type="ORF">GCM10008179_23860</name>
</gene>
<evidence type="ECO:0000256" key="1">
    <source>
        <dbReference type="ARBA" id="ARBA00004167"/>
    </source>
</evidence>
<evidence type="ECO:0008006" key="8">
    <source>
        <dbReference type="Google" id="ProtNLM"/>
    </source>
</evidence>
<evidence type="ECO:0000256" key="3">
    <source>
        <dbReference type="ARBA" id="ARBA00022989"/>
    </source>
</evidence>
<reference evidence="6" key="2">
    <citation type="submission" date="2023-01" db="EMBL/GenBank/DDBJ databases">
        <authorList>
            <person name="Sun Q."/>
            <person name="Evtushenko L."/>
        </authorList>
    </citation>
    <scope>NUCLEOTIDE SEQUENCE</scope>
    <source>
        <strain evidence="6">VKM B-2347</strain>
    </source>
</reference>
<dbReference type="AlphaFoldDB" id="A0A9W6J2Y1"/>
<evidence type="ECO:0000256" key="4">
    <source>
        <dbReference type="ARBA" id="ARBA00023136"/>
    </source>
</evidence>
<evidence type="ECO:0000313" key="6">
    <source>
        <dbReference type="EMBL" id="GLK68748.1"/>
    </source>
</evidence>
<evidence type="ECO:0000256" key="5">
    <source>
        <dbReference type="SAM" id="MobiDB-lite"/>
    </source>
</evidence>
<comment type="caution">
    <text evidence="6">The sequence shown here is derived from an EMBL/GenBank/DDBJ whole genome shotgun (WGS) entry which is preliminary data.</text>
</comment>